<reference evidence="2 3" key="1">
    <citation type="submission" date="2020-08" db="EMBL/GenBank/DDBJ databases">
        <title>Genomic Encyclopedia of Type Strains, Phase IV (KMG-IV): sequencing the most valuable type-strain genomes for metagenomic binning, comparative biology and taxonomic classification.</title>
        <authorList>
            <person name="Goeker M."/>
        </authorList>
    </citation>
    <scope>NUCLEOTIDE SEQUENCE [LARGE SCALE GENOMIC DNA]</scope>
    <source>
        <strain evidence="2 3">DSM 26963</strain>
    </source>
</reference>
<dbReference type="PANTHER" id="PTHR39201:SF1">
    <property type="entry name" value="FLAVODOXIN-LIKE DOMAIN-CONTAINING PROTEIN"/>
    <property type="match status" value="1"/>
</dbReference>
<dbReference type="InterPro" id="IPR008254">
    <property type="entry name" value="Flavodoxin/NO_synth"/>
</dbReference>
<evidence type="ECO:0000259" key="1">
    <source>
        <dbReference type="Pfam" id="PF12682"/>
    </source>
</evidence>
<dbReference type="PANTHER" id="PTHR39201">
    <property type="entry name" value="EXPORTED PROTEIN-RELATED"/>
    <property type="match status" value="1"/>
</dbReference>
<dbReference type="Pfam" id="PF12682">
    <property type="entry name" value="Flavodoxin_4"/>
    <property type="match status" value="1"/>
</dbReference>
<name>A0A7W8D4A0_9FIRM</name>
<dbReference type="InterPro" id="IPR029039">
    <property type="entry name" value="Flavoprotein-like_sf"/>
</dbReference>
<evidence type="ECO:0000313" key="2">
    <source>
        <dbReference type="EMBL" id="MBB5185658.1"/>
    </source>
</evidence>
<feature type="domain" description="Flavodoxin-like" evidence="1">
    <location>
        <begin position="2"/>
        <end position="69"/>
    </location>
</feature>
<evidence type="ECO:0000313" key="3">
    <source>
        <dbReference type="Proteomes" id="UP000521313"/>
    </source>
</evidence>
<dbReference type="GO" id="GO:0010181">
    <property type="term" value="F:FMN binding"/>
    <property type="evidence" value="ECO:0007669"/>
    <property type="project" value="InterPro"/>
</dbReference>
<proteinExistence type="predicted"/>
<dbReference type="AlphaFoldDB" id="A0A7W8D4A0"/>
<dbReference type="Proteomes" id="UP000521313">
    <property type="component" value="Unassembled WGS sequence"/>
</dbReference>
<sequence length="81" mass="8544">MPMIVYTFLDDYDFSEKTIAPFVTSGSSGFSGTISTIESMEPDAVVVEGLSLGSSEASEPADAVSEWLSSMGQNNVVLKKG</sequence>
<comment type="caution">
    <text evidence="2">The sequence shown here is derived from an EMBL/GenBank/DDBJ whole genome shotgun (WGS) entry which is preliminary data.</text>
</comment>
<dbReference type="EMBL" id="JACHHD010000021">
    <property type="protein sequence ID" value="MBB5185658.1"/>
    <property type="molecule type" value="Genomic_DNA"/>
</dbReference>
<dbReference type="GO" id="GO:0016651">
    <property type="term" value="F:oxidoreductase activity, acting on NAD(P)H"/>
    <property type="evidence" value="ECO:0007669"/>
    <property type="project" value="UniProtKB-ARBA"/>
</dbReference>
<accession>A0A7W8D4A0</accession>
<organism evidence="2 3">
    <name type="scientific">Faecalicoccus acidiformans</name>
    <dbReference type="NCBI Taxonomy" id="915173"/>
    <lineage>
        <taxon>Bacteria</taxon>
        <taxon>Bacillati</taxon>
        <taxon>Bacillota</taxon>
        <taxon>Erysipelotrichia</taxon>
        <taxon>Erysipelotrichales</taxon>
        <taxon>Erysipelotrichaceae</taxon>
        <taxon>Faecalicoccus</taxon>
    </lineage>
</organism>
<protein>
    <submittedName>
        <fullName evidence="2">Flavodoxin</fullName>
    </submittedName>
</protein>
<dbReference type="Gene3D" id="3.40.50.360">
    <property type="match status" value="1"/>
</dbReference>
<gene>
    <name evidence="2" type="ORF">HNQ43_001736</name>
</gene>